<evidence type="ECO:0000313" key="6">
    <source>
        <dbReference type="Proteomes" id="UP001275084"/>
    </source>
</evidence>
<dbReference type="EMBL" id="JAUIQD010000003">
    <property type="protein sequence ID" value="KAK3357835.1"/>
    <property type="molecule type" value="Genomic_DNA"/>
</dbReference>
<dbReference type="SUPFAM" id="SSF52540">
    <property type="entry name" value="P-loop containing nucleoside triphosphate hydrolases"/>
    <property type="match status" value="1"/>
</dbReference>
<dbReference type="PANTHER" id="PTHR10039">
    <property type="entry name" value="AMELOGENIN"/>
    <property type="match status" value="1"/>
</dbReference>
<dbReference type="InterPro" id="IPR056884">
    <property type="entry name" value="NPHP3-like_N"/>
</dbReference>
<evidence type="ECO:0000313" key="5">
    <source>
        <dbReference type="EMBL" id="KAK3357835.1"/>
    </source>
</evidence>
<dbReference type="InterPro" id="IPR031350">
    <property type="entry name" value="Goodbye_dom"/>
</dbReference>
<evidence type="ECO:0008006" key="7">
    <source>
        <dbReference type="Google" id="ProtNLM"/>
    </source>
</evidence>
<feature type="compositionally biased region" description="Acidic residues" evidence="2">
    <location>
        <begin position="1377"/>
        <end position="1389"/>
    </location>
</feature>
<keyword evidence="1" id="KW-0677">Repeat</keyword>
<evidence type="ECO:0000256" key="1">
    <source>
        <dbReference type="ARBA" id="ARBA00022737"/>
    </source>
</evidence>
<feature type="domain" description="Nephrocystin 3-like N-terminal" evidence="4">
    <location>
        <begin position="345"/>
        <end position="486"/>
    </location>
</feature>
<comment type="caution">
    <text evidence="5">The sequence shown here is derived from an EMBL/GenBank/DDBJ whole genome shotgun (WGS) entry which is preliminary data.</text>
</comment>
<reference evidence="5" key="1">
    <citation type="journal article" date="2023" name="Mol. Phylogenet. Evol.">
        <title>Genome-scale phylogeny and comparative genomics of the fungal order Sordariales.</title>
        <authorList>
            <person name="Hensen N."/>
            <person name="Bonometti L."/>
            <person name="Westerberg I."/>
            <person name="Brannstrom I.O."/>
            <person name="Guillou S."/>
            <person name="Cros-Aarteil S."/>
            <person name="Calhoun S."/>
            <person name="Haridas S."/>
            <person name="Kuo A."/>
            <person name="Mondo S."/>
            <person name="Pangilinan J."/>
            <person name="Riley R."/>
            <person name="LaButti K."/>
            <person name="Andreopoulos B."/>
            <person name="Lipzen A."/>
            <person name="Chen C."/>
            <person name="Yan M."/>
            <person name="Daum C."/>
            <person name="Ng V."/>
            <person name="Clum A."/>
            <person name="Steindorff A."/>
            <person name="Ohm R.A."/>
            <person name="Martin F."/>
            <person name="Silar P."/>
            <person name="Natvig D.O."/>
            <person name="Lalanne C."/>
            <person name="Gautier V."/>
            <person name="Ament-Velasquez S.L."/>
            <person name="Kruys A."/>
            <person name="Hutchinson M.I."/>
            <person name="Powell A.J."/>
            <person name="Barry K."/>
            <person name="Miller A.N."/>
            <person name="Grigoriev I.V."/>
            <person name="Debuchy R."/>
            <person name="Gladieux P."/>
            <person name="Hiltunen Thoren M."/>
            <person name="Johannesson H."/>
        </authorList>
    </citation>
    <scope>NUCLEOTIDE SEQUENCE</scope>
    <source>
        <strain evidence="5">CBS 955.72</strain>
    </source>
</reference>
<dbReference type="InterPro" id="IPR027417">
    <property type="entry name" value="P-loop_NTPase"/>
</dbReference>
<feature type="region of interest" description="Disordered" evidence="2">
    <location>
        <begin position="1371"/>
        <end position="1390"/>
    </location>
</feature>
<feature type="compositionally biased region" description="Basic and acidic residues" evidence="2">
    <location>
        <begin position="295"/>
        <end position="314"/>
    </location>
</feature>
<evidence type="ECO:0000259" key="4">
    <source>
        <dbReference type="Pfam" id="PF24883"/>
    </source>
</evidence>
<gene>
    <name evidence="5" type="ORF">B0T25DRAFT_499441</name>
</gene>
<organism evidence="5 6">
    <name type="scientific">Lasiosphaeria hispida</name>
    <dbReference type="NCBI Taxonomy" id="260671"/>
    <lineage>
        <taxon>Eukaryota</taxon>
        <taxon>Fungi</taxon>
        <taxon>Dikarya</taxon>
        <taxon>Ascomycota</taxon>
        <taxon>Pezizomycotina</taxon>
        <taxon>Sordariomycetes</taxon>
        <taxon>Sordariomycetidae</taxon>
        <taxon>Sordariales</taxon>
        <taxon>Lasiosphaeriaceae</taxon>
        <taxon>Lasiosphaeria</taxon>
    </lineage>
</organism>
<accession>A0AAJ0MGI4</accession>
<feature type="region of interest" description="Disordered" evidence="2">
    <location>
        <begin position="693"/>
        <end position="717"/>
    </location>
</feature>
<feature type="domain" description="Fungal STAND N-terminal Goodbye" evidence="3">
    <location>
        <begin position="16"/>
        <end position="135"/>
    </location>
</feature>
<evidence type="ECO:0000259" key="3">
    <source>
        <dbReference type="Pfam" id="PF17109"/>
    </source>
</evidence>
<dbReference type="Pfam" id="PF17109">
    <property type="entry name" value="Goodbye"/>
    <property type="match status" value="1"/>
</dbReference>
<sequence length="1538" mass="170856">MGSMAGDAGSDLGDLWADALEKYKTETGIDMCSLPEKTWSVTRIVMDQQAKLNAFVDKRHDKGRLDTIRHFMSQNADIIQKVADNVASSASAAFPPSTAILTAFTHVMTASKHVSEDYDMIESFFGLMNTFMQRMSLLEGKLPREAAYQKPLVKVFCSMLGLCAIARSYSVKWGRLTKWMKAMIEGKDSKLSGAYDGLLTSMTELESTTIIRTLRAVMETRDDMKVTQVTLEQTSAMVARMYARGEQVLDVSLDTNAGVREAVSVALETRENAHEAVSILRRQEVRIMRQLMTAQRDKDPDNDRQHDTGARKPHALETVKRNFWNYTDGAVARRLSTLAASLVPGTFEWVEEEAGYRGIVDQSARLLWVTGDAGVGKSSLAYSVFRRLRDALDFDSSASVVGFFSEASGPMPGLDGMLHWCVQQIAEQDAGYCDEVKRVRPEFEFSACRSPLATQTWESLFAAKFPALSDRRLILVLDSVDQLGEMDRVDGPEDSAVQRRLLFQCISDAVKRTLSIQFVLVCSPNTDVETLCREVGGSCLTLTAPRISNDIKIMARARIQQCPRLRKLRPRIRGKIQRRLSDKADSFLYLEHMLRFLNDLGQQRRVLRALEHLPSSTREVYGFLYGECQRNRSDKELAVLRKLLTWLLYSQDAISLRAANCLLRVVAPDDPITVDEELEGRLSQQVLPVRNLKTVSPRDQESAQGNDDLAAGAGEDEEGGIGDMLSDALLDFQEPHMRAYLRDAALAEGGDTTSSRVTMFEMVNSVIMFERISEADFFNSDGLLGEVDNWIAHLLAIEAARTTDEQAVAVIASICGVCTNSHHALKQFELGGAHLLGRTDGDVEKALNALSTWAERGTHLPAGALSDTAAEWVRRTLEEPGHVLMLLARGHVSNWLEAGEEGGATHQSFQSAYSCLAVAYRRGLPELLEIPSLRDYFGRNQPPSSWSDFWQIEPEAFDAVAGAFPHIPNSARRYERLAMALVAHNHVAEALEKARTGLLLAEDDQMRFDLYFLISQTLSTDLRVLDEPPAPERTAESTRSKEVLQQALQASESGIVCGSRLAPKATGRSESILAEPLPLVQLVVWKACTLIRLGECGAAMETIATASRAPEFRLPFEQTEVVVEHLAAQRRWDLIMQLLALSSERHSSQLIAFCRDNTHTLIQYAAKETSREGEMETRYRNAIKFSDANYPGNLRSACRLQLAHFSFGVLGDQAGAKLLLSKFRHDDLLLTTRVLQAIWLLAVILLEEFRAPHLPAKQVALDEMKQLRERVAETFAGMAFEPEMSQLAVPAALMLRKLGPVAEFQATADATFRKCVETLRDDKQSNDAGSFRMLAKALSLLPGLEREAAIAASCQLYIIDMDVYAREEKARFGGGGGDEDASEGDDADIEGSVAPEQQHGAEQAMLGAPMADRDAPAGNGKAEHDVAPDGHPRCGWCEEKFDSWEKGPLYLCYYCPEMDLCESCYRNKIATEEGTAEKPHWRVVCPKGHKHIKVPAEGWRGIKDGVICFQHGSGIKFATWLQELEKKWNAAWEAFLVG</sequence>
<feature type="region of interest" description="Disordered" evidence="2">
    <location>
        <begin position="293"/>
        <end position="314"/>
    </location>
</feature>
<name>A0AAJ0MGI4_9PEZI</name>
<keyword evidence="6" id="KW-1185">Reference proteome</keyword>
<protein>
    <recommendedName>
        <fullName evidence="7">NACHT domain-containing protein</fullName>
    </recommendedName>
</protein>
<dbReference type="Pfam" id="PF24883">
    <property type="entry name" value="NPHP3_N"/>
    <property type="match status" value="1"/>
</dbReference>
<dbReference type="Proteomes" id="UP001275084">
    <property type="component" value="Unassembled WGS sequence"/>
</dbReference>
<reference evidence="5" key="2">
    <citation type="submission" date="2023-06" db="EMBL/GenBank/DDBJ databases">
        <authorList>
            <consortium name="Lawrence Berkeley National Laboratory"/>
            <person name="Haridas S."/>
            <person name="Hensen N."/>
            <person name="Bonometti L."/>
            <person name="Westerberg I."/>
            <person name="Brannstrom I.O."/>
            <person name="Guillou S."/>
            <person name="Cros-Aarteil S."/>
            <person name="Calhoun S."/>
            <person name="Kuo A."/>
            <person name="Mondo S."/>
            <person name="Pangilinan J."/>
            <person name="Riley R."/>
            <person name="Labutti K."/>
            <person name="Andreopoulos B."/>
            <person name="Lipzen A."/>
            <person name="Chen C."/>
            <person name="Yanf M."/>
            <person name="Daum C."/>
            <person name="Ng V."/>
            <person name="Clum A."/>
            <person name="Steindorff A."/>
            <person name="Ohm R."/>
            <person name="Martin F."/>
            <person name="Silar P."/>
            <person name="Natvig D."/>
            <person name="Lalanne C."/>
            <person name="Gautier V."/>
            <person name="Ament-Velasquez S.L."/>
            <person name="Kruys A."/>
            <person name="Hutchinson M.I."/>
            <person name="Powell A.J."/>
            <person name="Barry K."/>
            <person name="Miller A.N."/>
            <person name="Grigoriev I.V."/>
            <person name="Debuchy R."/>
            <person name="Gladieux P."/>
            <person name="Thoren M.H."/>
            <person name="Johannesson H."/>
        </authorList>
    </citation>
    <scope>NUCLEOTIDE SEQUENCE</scope>
    <source>
        <strain evidence="5">CBS 955.72</strain>
    </source>
</reference>
<proteinExistence type="predicted"/>
<dbReference type="PANTHER" id="PTHR10039:SF17">
    <property type="entry name" value="FUNGAL STAND N-TERMINAL GOODBYE DOMAIN-CONTAINING PROTEIN-RELATED"/>
    <property type="match status" value="1"/>
</dbReference>
<evidence type="ECO:0000256" key="2">
    <source>
        <dbReference type="SAM" id="MobiDB-lite"/>
    </source>
</evidence>